<accession>A0ABQ8IL62</accession>
<reference evidence="1 2" key="1">
    <citation type="submission" date="2021-02" db="EMBL/GenBank/DDBJ databases">
        <title>Plant Genome Project.</title>
        <authorList>
            <person name="Zhang R.-G."/>
        </authorList>
    </citation>
    <scope>NUCLEOTIDE SEQUENCE [LARGE SCALE GENOMIC DNA]</scope>
    <source>
        <tissue evidence="1">Leaves</tissue>
    </source>
</reference>
<protein>
    <submittedName>
        <fullName evidence="1">Uncharacterized protein</fullName>
    </submittedName>
</protein>
<sequence>MCSTGIVMRMLSCDFGIESSWFHARWELNRKNIQHITSTGKSLAETWKHGVPSIFIDEYALQMPLLMSYGKNNYEVGKLIVPHTSHYLPSILGKSVFLGFNGRYYVQFILFSGYDWVMAWNRKIMKLVLENRAFFIRLSWKVNLEAGLWTGGNLRISLLCWYHEVAYQKSAILLTYLIVF</sequence>
<gene>
    <name evidence="1" type="ORF">JRO89_XS01G0247700</name>
</gene>
<name>A0ABQ8IL62_9ROSI</name>
<evidence type="ECO:0000313" key="2">
    <source>
        <dbReference type="Proteomes" id="UP000827721"/>
    </source>
</evidence>
<keyword evidence="2" id="KW-1185">Reference proteome</keyword>
<evidence type="ECO:0000313" key="1">
    <source>
        <dbReference type="EMBL" id="KAH7577413.1"/>
    </source>
</evidence>
<comment type="caution">
    <text evidence="1">The sequence shown here is derived from an EMBL/GenBank/DDBJ whole genome shotgun (WGS) entry which is preliminary data.</text>
</comment>
<dbReference type="EMBL" id="JAFEMO010000001">
    <property type="protein sequence ID" value="KAH7577413.1"/>
    <property type="molecule type" value="Genomic_DNA"/>
</dbReference>
<dbReference type="Proteomes" id="UP000827721">
    <property type="component" value="Unassembled WGS sequence"/>
</dbReference>
<organism evidence="1 2">
    <name type="scientific">Xanthoceras sorbifolium</name>
    <dbReference type="NCBI Taxonomy" id="99658"/>
    <lineage>
        <taxon>Eukaryota</taxon>
        <taxon>Viridiplantae</taxon>
        <taxon>Streptophyta</taxon>
        <taxon>Embryophyta</taxon>
        <taxon>Tracheophyta</taxon>
        <taxon>Spermatophyta</taxon>
        <taxon>Magnoliopsida</taxon>
        <taxon>eudicotyledons</taxon>
        <taxon>Gunneridae</taxon>
        <taxon>Pentapetalae</taxon>
        <taxon>rosids</taxon>
        <taxon>malvids</taxon>
        <taxon>Sapindales</taxon>
        <taxon>Sapindaceae</taxon>
        <taxon>Xanthoceroideae</taxon>
        <taxon>Xanthoceras</taxon>
    </lineage>
</organism>
<proteinExistence type="predicted"/>